<feature type="transmembrane region" description="Helical" evidence="1">
    <location>
        <begin position="7"/>
        <end position="26"/>
    </location>
</feature>
<comment type="caution">
    <text evidence="2">The sequence shown here is derived from an EMBL/GenBank/DDBJ whole genome shotgun (WGS) entry which is preliminary data.</text>
</comment>
<accession>A0A941ESM9</accession>
<keyword evidence="1" id="KW-0812">Transmembrane</keyword>
<evidence type="ECO:0000313" key="2">
    <source>
        <dbReference type="EMBL" id="MBR7837332.1"/>
    </source>
</evidence>
<dbReference type="EMBL" id="JAGSOG010000196">
    <property type="protein sequence ID" value="MBR7837332.1"/>
    <property type="molecule type" value="Genomic_DNA"/>
</dbReference>
<sequence length="160" mass="17627">MRARTTAFILGAVLVFYLVGCVWRGVLALYTAVDQGSWIAGMLGLAVLAFGFIGSWVLYREIQFGFATERLARALDEDETPGGGLRYEEIDGLPRSPGGRVDRTAADALFARRKADTEATPDDWRCWYRLAAAYYAAKDSSRARGAMRHAVKLELEAAVD</sequence>
<dbReference type="Proteomes" id="UP000675781">
    <property type="component" value="Unassembled WGS sequence"/>
</dbReference>
<dbReference type="AlphaFoldDB" id="A0A941ESM9"/>
<gene>
    <name evidence="2" type="ORF">KDL01_28900</name>
</gene>
<protein>
    <recommendedName>
        <fullName evidence="4">Tetratricopeptide repeat protein</fullName>
    </recommendedName>
</protein>
<feature type="transmembrane region" description="Helical" evidence="1">
    <location>
        <begin position="38"/>
        <end position="59"/>
    </location>
</feature>
<evidence type="ECO:0000256" key="1">
    <source>
        <dbReference type="SAM" id="Phobius"/>
    </source>
</evidence>
<proteinExistence type="predicted"/>
<keyword evidence="1" id="KW-0472">Membrane</keyword>
<reference evidence="2" key="1">
    <citation type="submission" date="2021-04" db="EMBL/GenBank/DDBJ databases">
        <title>Genome based classification of Actinospica acidithermotolerans sp. nov., an actinobacterium isolated from an Indonesian hot spring.</title>
        <authorList>
            <person name="Kusuma A.B."/>
            <person name="Putra K.E."/>
            <person name="Nafisah S."/>
            <person name="Loh J."/>
            <person name="Nouioui I."/>
            <person name="Goodfellow M."/>
        </authorList>
    </citation>
    <scope>NUCLEOTIDE SEQUENCE</scope>
    <source>
        <strain evidence="2">CSCA 57</strain>
    </source>
</reference>
<organism evidence="2 3">
    <name type="scientific">Actinospica durhamensis</name>
    <dbReference type="NCBI Taxonomy" id="1508375"/>
    <lineage>
        <taxon>Bacteria</taxon>
        <taxon>Bacillati</taxon>
        <taxon>Actinomycetota</taxon>
        <taxon>Actinomycetes</taxon>
        <taxon>Catenulisporales</taxon>
        <taxon>Actinospicaceae</taxon>
        <taxon>Actinospica</taxon>
    </lineage>
</organism>
<name>A0A941ESM9_9ACTN</name>
<dbReference type="RefSeq" id="WP_212531797.1">
    <property type="nucleotide sequence ID" value="NZ_JAGSOG010000196.1"/>
</dbReference>
<keyword evidence="3" id="KW-1185">Reference proteome</keyword>
<keyword evidence="1" id="KW-1133">Transmembrane helix</keyword>
<evidence type="ECO:0008006" key="4">
    <source>
        <dbReference type="Google" id="ProtNLM"/>
    </source>
</evidence>
<evidence type="ECO:0000313" key="3">
    <source>
        <dbReference type="Proteomes" id="UP000675781"/>
    </source>
</evidence>